<keyword evidence="1" id="KW-1185">Reference proteome</keyword>
<dbReference type="Proteomes" id="UP000095283">
    <property type="component" value="Unplaced"/>
</dbReference>
<protein>
    <submittedName>
        <fullName evidence="2">Histone-lysine N-methyltransferase SETMAR</fullName>
    </submittedName>
</protein>
<dbReference type="GO" id="GO:0003676">
    <property type="term" value="F:nucleic acid binding"/>
    <property type="evidence" value="ECO:0007669"/>
    <property type="project" value="InterPro"/>
</dbReference>
<dbReference type="AlphaFoldDB" id="A0A1I7WR35"/>
<proteinExistence type="predicted"/>
<dbReference type="Gene3D" id="3.30.420.10">
    <property type="entry name" value="Ribonuclease H-like superfamily/Ribonuclease H"/>
    <property type="match status" value="1"/>
</dbReference>
<accession>A0A1I7WR35</accession>
<evidence type="ECO:0000313" key="2">
    <source>
        <dbReference type="WBParaSite" id="Hba_07632"/>
    </source>
</evidence>
<reference evidence="2" key="1">
    <citation type="submission" date="2016-11" db="UniProtKB">
        <authorList>
            <consortium name="WormBaseParasite"/>
        </authorList>
    </citation>
    <scope>IDENTIFICATION</scope>
</reference>
<dbReference type="WBParaSite" id="Hba_07632">
    <property type="protein sequence ID" value="Hba_07632"/>
    <property type="gene ID" value="Hba_07632"/>
</dbReference>
<sequence length="144" mass="16411">MKRVLFCELLQADETVIAEHYGRQMIDLLDGMGEKRPFTGQRSWKVILLHDNARPHVALSTQQIRSISSRGVFTRLGTFGLPFIPVDAELSSGTALSRFQTENLTNMSIYYSVPYHQCLIVYILTKINEHTSVTPVIPNRDQFI</sequence>
<name>A0A1I7WR35_HETBA</name>
<dbReference type="InterPro" id="IPR036397">
    <property type="entry name" value="RNaseH_sf"/>
</dbReference>
<evidence type="ECO:0000313" key="1">
    <source>
        <dbReference type="Proteomes" id="UP000095283"/>
    </source>
</evidence>
<organism evidence="1 2">
    <name type="scientific">Heterorhabditis bacteriophora</name>
    <name type="common">Entomopathogenic nematode worm</name>
    <dbReference type="NCBI Taxonomy" id="37862"/>
    <lineage>
        <taxon>Eukaryota</taxon>
        <taxon>Metazoa</taxon>
        <taxon>Ecdysozoa</taxon>
        <taxon>Nematoda</taxon>
        <taxon>Chromadorea</taxon>
        <taxon>Rhabditida</taxon>
        <taxon>Rhabditina</taxon>
        <taxon>Rhabditomorpha</taxon>
        <taxon>Strongyloidea</taxon>
        <taxon>Heterorhabditidae</taxon>
        <taxon>Heterorhabditis</taxon>
    </lineage>
</organism>